<feature type="binding site" evidence="10">
    <location>
        <begin position="89"/>
        <end position="99"/>
    </location>
    <ligand>
        <name>ATP</name>
        <dbReference type="ChEBI" id="CHEBI:30616"/>
    </ligand>
</feature>
<evidence type="ECO:0000256" key="9">
    <source>
        <dbReference type="ARBA" id="ARBA00032554"/>
    </source>
</evidence>
<dbReference type="GO" id="GO:0050515">
    <property type="term" value="F:4-(cytidine 5'-diphospho)-2-C-methyl-D-erythritol kinase activity"/>
    <property type="evidence" value="ECO:0007669"/>
    <property type="project" value="UniProtKB-UniRule"/>
</dbReference>
<dbReference type="OrthoDB" id="9809438at2"/>
<comment type="catalytic activity">
    <reaction evidence="10">
        <text>4-CDP-2-C-methyl-D-erythritol + ATP = 4-CDP-2-C-methyl-D-erythritol 2-phosphate + ADP + H(+)</text>
        <dbReference type="Rhea" id="RHEA:18437"/>
        <dbReference type="ChEBI" id="CHEBI:15378"/>
        <dbReference type="ChEBI" id="CHEBI:30616"/>
        <dbReference type="ChEBI" id="CHEBI:57823"/>
        <dbReference type="ChEBI" id="CHEBI:57919"/>
        <dbReference type="ChEBI" id="CHEBI:456216"/>
        <dbReference type="EC" id="2.7.1.148"/>
    </reaction>
</comment>
<evidence type="ECO:0000256" key="10">
    <source>
        <dbReference type="HAMAP-Rule" id="MF_00061"/>
    </source>
</evidence>
<dbReference type="InterPro" id="IPR006204">
    <property type="entry name" value="GHMP_kinase_N_dom"/>
</dbReference>
<comment type="caution">
    <text evidence="13">The sequence shown here is derived from an EMBL/GenBank/DDBJ whole genome shotgun (WGS) entry which is preliminary data.</text>
</comment>
<evidence type="ECO:0000256" key="5">
    <source>
        <dbReference type="ARBA" id="ARBA00022741"/>
    </source>
</evidence>
<evidence type="ECO:0000256" key="1">
    <source>
        <dbReference type="ARBA" id="ARBA00009684"/>
    </source>
</evidence>
<dbReference type="HAMAP" id="MF_00061">
    <property type="entry name" value="IspE"/>
    <property type="match status" value="1"/>
</dbReference>
<keyword evidence="4 10" id="KW-0808">Transferase</keyword>
<dbReference type="PANTHER" id="PTHR43527">
    <property type="entry name" value="4-DIPHOSPHOCYTIDYL-2-C-METHYL-D-ERYTHRITOL KINASE, CHLOROPLASTIC"/>
    <property type="match status" value="1"/>
</dbReference>
<feature type="domain" description="GHMP kinase N-terminal" evidence="11">
    <location>
        <begin position="67"/>
        <end position="132"/>
    </location>
</feature>
<dbReference type="EC" id="2.7.1.148" evidence="2 10"/>
<dbReference type="GO" id="GO:0016114">
    <property type="term" value="P:terpenoid biosynthetic process"/>
    <property type="evidence" value="ECO:0007669"/>
    <property type="project" value="UniProtKB-UniRule"/>
</dbReference>
<dbReference type="RefSeq" id="WP_107816159.1">
    <property type="nucleotide sequence ID" value="NZ_QAOH01000005.1"/>
</dbReference>
<sequence>MTVKVFAPAKINLSLHVTGQREDGYHLLDSLVAFVDLGDQVTARPAAQSQLSVTGPFAEGVPTDGSNLVLRAAALAGYPMSLVLDKHLPPSSGIGGGSADAAATLRAAARLGADPVTAERALALGADVPVCLRSKPMRMRGIGDVLEPVFIPALHMVLVNPKVEVSTSVVFKRLERKDNMAMPDLLPRWPDTLAFVDWLSTQRNDLEEPAVKLVPEVAAALAALALAPGALMVRMSGSGATCFALFADRYAADVAALQLAEGNPWWWVRSASTLPG</sequence>
<dbReference type="PANTHER" id="PTHR43527:SF2">
    <property type="entry name" value="4-DIPHOSPHOCYTIDYL-2-C-METHYL-D-ERYTHRITOL KINASE, CHLOROPLASTIC"/>
    <property type="match status" value="1"/>
</dbReference>
<dbReference type="Proteomes" id="UP000244077">
    <property type="component" value="Unassembled WGS sequence"/>
</dbReference>
<dbReference type="InterPro" id="IPR004424">
    <property type="entry name" value="IspE"/>
</dbReference>
<dbReference type="Pfam" id="PF00288">
    <property type="entry name" value="GHMP_kinases_N"/>
    <property type="match status" value="1"/>
</dbReference>
<evidence type="ECO:0000256" key="8">
    <source>
        <dbReference type="ARBA" id="ARBA00023229"/>
    </source>
</evidence>
<evidence type="ECO:0000313" key="14">
    <source>
        <dbReference type="Proteomes" id="UP000244077"/>
    </source>
</evidence>
<dbReference type="EMBL" id="QAOH01000005">
    <property type="protein sequence ID" value="PTQ73458.1"/>
    <property type="molecule type" value="Genomic_DNA"/>
</dbReference>
<evidence type="ECO:0000259" key="11">
    <source>
        <dbReference type="Pfam" id="PF00288"/>
    </source>
</evidence>
<proteinExistence type="inferred from homology"/>
<evidence type="ECO:0000313" key="13">
    <source>
        <dbReference type="EMBL" id="PTQ73458.1"/>
    </source>
</evidence>
<dbReference type="Gene3D" id="3.30.230.10">
    <property type="match status" value="1"/>
</dbReference>
<feature type="domain" description="GHMP kinase C-terminal" evidence="12">
    <location>
        <begin position="202"/>
        <end position="261"/>
    </location>
</feature>
<dbReference type="Gene3D" id="3.30.70.890">
    <property type="entry name" value="GHMP kinase, C-terminal domain"/>
    <property type="match status" value="1"/>
</dbReference>
<comment type="similarity">
    <text evidence="1 10">Belongs to the GHMP kinase family. IspE subfamily.</text>
</comment>
<keyword evidence="7 10" id="KW-0067">ATP-binding</keyword>
<gene>
    <name evidence="10" type="primary">ispE</name>
    <name evidence="13" type="ORF">C8N42_105159</name>
</gene>
<dbReference type="AlphaFoldDB" id="A0A2T5HPE3"/>
<comment type="function">
    <text evidence="10">Catalyzes the phosphorylation of the position 2 hydroxy group of 4-diphosphocytidyl-2C-methyl-D-erythritol.</text>
</comment>
<dbReference type="SUPFAM" id="SSF54211">
    <property type="entry name" value="Ribosomal protein S5 domain 2-like"/>
    <property type="match status" value="1"/>
</dbReference>
<dbReference type="InterPro" id="IPR014721">
    <property type="entry name" value="Ribsml_uS5_D2-typ_fold_subgr"/>
</dbReference>
<evidence type="ECO:0000256" key="6">
    <source>
        <dbReference type="ARBA" id="ARBA00022777"/>
    </source>
</evidence>
<dbReference type="InterPro" id="IPR036554">
    <property type="entry name" value="GHMP_kinase_C_sf"/>
</dbReference>
<protein>
    <recommendedName>
        <fullName evidence="3 10">4-diphosphocytidyl-2-C-methyl-D-erythritol kinase</fullName>
        <shortName evidence="10">CMK</shortName>
        <ecNumber evidence="2 10">2.7.1.148</ecNumber>
    </recommendedName>
    <alternativeName>
        <fullName evidence="9 10">4-(cytidine-5'-diphospho)-2-C-methyl-D-erythritol kinase</fullName>
    </alternativeName>
</protein>
<comment type="pathway">
    <text evidence="10">Isoprenoid biosynthesis; isopentenyl diphosphate biosynthesis via DXP pathway; isopentenyl diphosphate from 1-deoxy-D-xylulose 5-phosphate: step 3/6.</text>
</comment>
<evidence type="ECO:0000256" key="3">
    <source>
        <dbReference type="ARBA" id="ARBA00017473"/>
    </source>
</evidence>
<keyword evidence="6 10" id="KW-0418">Kinase</keyword>
<name>A0A2T5HPE3_9RHOB</name>
<dbReference type="UniPathway" id="UPA00056">
    <property type="reaction ID" value="UER00094"/>
</dbReference>
<keyword evidence="14" id="KW-1185">Reference proteome</keyword>
<accession>A0A2T5HPE3</accession>
<feature type="active site" evidence="10">
    <location>
        <position position="10"/>
    </location>
</feature>
<dbReference type="GO" id="GO:0019288">
    <property type="term" value="P:isopentenyl diphosphate biosynthetic process, methylerythritol 4-phosphate pathway"/>
    <property type="evidence" value="ECO:0007669"/>
    <property type="project" value="UniProtKB-UniRule"/>
</dbReference>
<keyword evidence="5 10" id="KW-0547">Nucleotide-binding</keyword>
<organism evidence="13 14">
    <name type="scientific">Celeribacter persicus</name>
    <dbReference type="NCBI Taxonomy" id="1651082"/>
    <lineage>
        <taxon>Bacteria</taxon>
        <taxon>Pseudomonadati</taxon>
        <taxon>Pseudomonadota</taxon>
        <taxon>Alphaproteobacteria</taxon>
        <taxon>Rhodobacterales</taxon>
        <taxon>Roseobacteraceae</taxon>
        <taxon>Celeribacter</taxon>
    </lineage>
</organism>
<dbReference type="InterPro" id="IPR020568">
    <property type="entry name" value="Ribosomal_Su5_D2-typ_SF"/>
</dbReference>
<dbReference type="PIRSF" id="PIRSF010376">
    <property type="entry name" value="IspE"/>
    <property type="match status" value="1"/>
</dbReference>
<feature type="active site" evidence="10">
    <location>
        <position position="127"/>
    </location>
</feature>
<dbReference type="NCBIfam" id="NF011202">
    <property type="entry name" value="PRK14608.1"/>
    <property type="match status" value="1"/>
</dbReference>
<dbReference type="NCBIfam" id="TIGR00154">
    <property type="entry name" value="ispE"/>
    <property type="match status" value="1"/>
</dbReference>
<reference evidence="13 14" key="1">
    <citation type="submission" date="2018-04" db="EMBL/GenBank/DDBJ databases">
        <title>Genomic Encyclopedia of Archaeal and Bacterial Type Strains, Phase II (KMG-II): from individual species to whole genera.</title>
        <authorList>
            <person name="Goeker M."/>
        </authorList>
    </citation>
    <scope>NUCLEOTIDE SEQUENCE [LARGE SCALE GENOMIC DNA]</scope>
    <source>
        <strain evidence="13 14">DSM 100434</strain>
    </source>
</reference>
<evidence type="ECO:0000256" key="4">
    <source>
        <dbReference type="ARBA" id="ARBA00022679"/>
    </source>
</evidence>
<dbReference type="GO" id="GO:0005524">
    <property type="term" value="F:ATP binding"/>
    <property type="evidence" value="ECO:0007669"/>
    <property type="project" value="UniProtKB-UniRule"/>
</dbReference>
<dbReference type="InterPro" id="IPR013750">
    <property type="entry name" value="GHMP_kinase_C_dom"/>
</dbReference>
<dbReference type="SUPFAM" id="SSF55060">
    <property type="entry name" value="GHMP Kinase, C-terminal domain"/>
    <property type="match status" value="1"/>
</dbReference>
<evidence type="ECO:0000256" key="2">
    <source>
        <dbReference type="ARBA" id="ARBA00012052"/>
    </source>
</evidence>
<evidence type="ECO:0000256" key="7">
    <source>
        <dbReference type="ARBA" id="ARBA00022840"/>
    </source>
</evidence>
<keyword evidence="8 10" id="KW-0414">Isoprene biosynthesis</keyword>
<dbReference type="Pfam" id="PF08544">
    <property type="entry name" value="GHMP_kinases_C"/>
    <property type="match status" value="1"/>
</dbReference>
<evidence type="ECO:0000259" key="12">
    <source>
        <dbReference type="Pfam" id="PF08544"/>
    </source>
</evidence>